<dbReference type="InterPro" id="IPR029034">
    <property type="entry name" value="Cystine-knot_cytokine"/>
</dbReference>
<name>H3ABN8_LATCH</name>
<dbReference type="PANTHER" id="PTHR12173:SF1">
    <property type="entry name" value="GLIAL CELL LINE-DERIVED NEUROTROPHIC FACTOR"/>
    <property type="match status" value="1"/>
</dbReference>
<dbReference type="Gene3D" id="2.10.90.10">
    <property type="entry name" value="Cystine-knot cytokines"/>
    <property type="match status" value="1"/>
</dbReference>
<dbReference type="GeneTree" id="ENSGT00950000182993"/>
<evidence type="ECO:0000256" key="11">
    <source>
        <dbReference type="SAM" id="MobiDB-lite"/>
    </source>
</evidence>
<evidence type="ECO:0000256" key="7">
    <source>
        <dbReference type="ARBA" id="ARBA00023030"/>
    </source>
</evidence>
<feature type="compositionally biased region" description="Low complexity" evidence="11">
    <location>
        <begin position="90"/>
        <end position="107"/>
    </location>
</feature>
<evidence type="ECO:0000256" key="1">
    <source>
        <dbReference type="ARBA" id="ARBA00004613"/>
    </source>
</evidence>
<comment type="subcellular location">
    <subcellularLocation>
        <location evidence="1">Secreted</location>
    </subcellularLocation>
</comment>
<dbReference type="Pfam" id="PF00019">
    <property type="entry name" value="TGF_beta"/>
    <property type="match status" value="1"/>
</dbReference>
<protein>
    <recommendedName>
        <fullName evidence="3">Glial cell line-derived neurotrophic factor</fullName>
    </recommendedName>
</protein>
<keyword evidence="7 10" id="KW-0339">Growth factor</keyword>
<keyword evidence="14" id="KW-1185">Reference proteome</keyword>
<dbReference type="FunFam" id="2.10.90.10:FF:000015">
    <property type="entry name" value="Glial cell line-derived neurotrophic factor"/>
    <property type="match status" value="1"/>
</dbReference>
<dbReference type="GO" id="GO:0030971">
    <property type="term" value="F:receptor tyrosine kinase binding"/>
    <property type="evidence" value="ECO:0007669"/>
    <property type="project" value="InterPro"/>
</dbReference>
<evidence type="ECO:0000313" key="13">
    <source>
        <dbReference type="Ensembl" id="ENSLACP00000007059.1"/>
    </source>
</evidence>
<evidence type="ECO:0000256" key="6">
    <source>
        <dbReference type="ARBA" id="ARBA00022729"/>
    </source>
</evidence>
<keyword evidence="5" id="KW-0165">Cleavage on pair of basic residues</keyword>
<accession>H3ABN8</accession>
<gene>
    <name evidence="13" type="primary">GDNF</name>
</gene>
<dbReference type="InterPro" id="IPR047020">
    <property type="entry name" value="GDNF_TGF-b-like"/>
</dbReference>
<keyword evidence="6" id="KW-0732">Signal</keyword>
<keyword evidence="4" id="KW-0964">Secreted</keyword>
<dbReference type="OMA" id="DYSDQFD"/>
<dbReference type="Proteomes" id="UP000008672">
    <property type="component" value="Unassembled WGS sequence"/>
</dbReference>
<dbReference type="GO" id="GO:0008083">
    <property type="term" value="F:growth factor activity"/>
    <property type="evidence" value="ECO:0007669"/>
    <property type="project" value="UniProtKB-KW"/>
</dbReference>
<dbReference type="Ensembl" id="ENSLACT00000007118.1">
    <property type="protein sequence ID" value="ENSLACP00000007059.1"/>
    <property type="gene ID" value="ENSLACG00000006264.1"/>
</dbReference>
<evidence type="ECO:0000256" key="3">
    <source>
        <dbReference type="ARBA" id="ARBA00015922"/>
    </source>
</evidence>
<evidence type="ECO:0000256" key="9">
    <source>
        <dbReference type="ARBA" id="ARBA00023180"/>
    </source>
</evidence>
<feature type="domain" description="TGF-beta family profile" evidence="12">
    <location>
        <begin position="100"/>
        <end position="217"/>
    </location>
</feature>
<dbReference type="AlphaFoldDB" id="H3ABN8"/>
<dbReference type="EMBL" id="AFYH01182865">
    <property type="status" value="NOT_ANNOTATED_CDS"/>
    <property type="molecule type" value="Genomic_DNA"/>
</dbReference>
<reference evidence="13" key="3">
    <citation type="submission" date="2025-09" db="UniProtKB">
        <authorList>
            <consortium name="Ensembl"/>
        </authorList>
    </citation>
    <scope>IDENTIFICATION</scope>
</reference>
<dbReference type="GO" id="GO:0005615">
    <property type="term" value="C:extracellular space"/>
    <property type="evidence" value="ECO:0007669"/>
    <property type="project" value="TreeGrafter"/>
</dbReference>
<dbReference type="PANTHER" id="PTHR12173">
    <property type="entry name" value="GDNF SUBFAMILY OF TGF-BETA FAMILY"/>
    <property type="match status" value="1"/>
</dbReference>
<dbReference type="GO" id="GO:0030116">
    <property type="term" value="F:glial cell-derived neurotrophic factor receptor binding"/>
    <property type="evidence" value="ECO:0007669"/>
    <property type="project" value="InterPro"/>
</dbReference>
<dbReference type="InterPro" id="IPR043401">
    <property type="entry name" value="GDNF_fam"/>
</dbReference>
<evidence type="ECO:0000256" key="4">
    <source>
        <dbReference type="ARBA" id="ARBA00022525"/>
    </source>
</evidence>
<dbReference type="GO" id="GO:0043524">
    <property type="term" value="P:negative regulation of neuron apoptotic process"/>
    <property type="evidence" value="ECO:0007669"/>
    <property type="project" value="TreeGrafter"/>
</dbReference>
<dbReference type="GO" id="GO:0048513">
    <property type="term" value="P:animal organ development"/>
    <property type="evidence" value="ECO:0007669"/>
    <property type="project" value="UniProtKB-ARBA"/>
</dbReference>
<reference evidence="13" key="2">
    <citation type="submission" date="2025-08" db="UniProtKB">
        <authorList>
            <consortium name="Ensembl"/>
        </authorList>
    </citation>
    <scope>IDENTIFICATION</scope>
</reference>
<organism evidence="13 14">
    <name type="scientific">Latimeria chalumnae</name>
    <name type="common">Coelacanth</name>
    <dbReference type="NCBI Taxonomy" id="7897"/>
    <lineage>
        <taxon>Eukaryota</taxon>
        <taxon>Metazoa</taxon>
        <taxon>Chordata</taxon>
        <taxon>Craniata</taxon>
        <taxon>Vertebrata</taxon>
        <taxon>Euteleostomi</taxon>
        <taxon>Coelacanthiformes</taxon>
        <taxon>Coelacanthidae</taxon>
        <taxon>Latimeria</taxon>
    </lineage>
</organism>
<evidence type="ECO:0000259" key="12">
    <source>
        <dbReference type="PROSITE" id="PS51362"/>
    </source>
</evidence>
<sequence length="217" mass="24978">GSFTGSKSKMKLWDVLAICVLMLSTASTTPLFRSWEPIRKRQRNAEDGKNRVQYALSTKYNMPDQYPDQLEEVVEFIQATIKRLRRSSERQTSAQSKQSQRKASATKNTSNRRSHKGKRRNRGCVLREIHLNVTDLELGYKTKEELIFKYCSGSCDAPETTYDIIVKNLTKKKKLVKDEVKQACCRPTAFDDDLSFLDDNLEYHTLKKHSAKKCGCI</sequence>
<evidence type="ECO:0000256" key="8">
    <source>
        <dbReference type="ARBA" id="ARBA00023157"/>
    </source>
</evidence>
<dbReference type="InterPro" id="IPR001839">
    <property type="entry name" value="TGF-b_C"/>
</dbReference>
<evidence type="ECO:0000256" key="2">
    <source>
        <dbReference type="ARBA" id="ARBA00009832"/>
    </source>
</evidence>
<feature type="compositionally biased region" description="Basic residues" evidence="11">
    <location>
        <begin position="110"/>
        <end position="121"/>
    </location>
</feature>
<dbReference type="SUPFAM" id="SSF57501">
    <property type="entry name" value="Cystine-knot cytokines"/>
    <property type="match status" value="1"/>
</dbReference>
<dbReference type="PROSITE" id="PS51362">
    <property type="entry name" value="TGF_BETA_2"/>
    <property type="match status" value="1"/>
</dbReference>
<comment type="similarity">
    <text evidence="2">Belongs to the TGF-beta family. GDNF subfamily.</text>
</comment>
<dbReference type="CDD" id="cd19380">
    <property type="entry name" value="TGF_beta_GDNF"/>
    <property type="match status" value="1"/>
</dbReference>
<dbReference type="HOGENOM" id="CLU_102221_1_0_1"/>
<evidence type="ECO:0000313" key="14">
    <source>
        <dbReference type="Proteomes" id="UP000008672"/>
    </source>
</evidence>
<proteinExistence type="inferred from homology"/>
<evidence type="ECO:0000256" key="10">
    <source>
        <dbReference type="RuleBase" id="RU000354"/>
    </source>
</evidence>
<feature type="region of interest" description="Disordered" evidence="11">
    <location>
        <begin position="87"/>
        <end position="121"/>
    </location>
</feature>
<keyword evidence="9" id="KW-0325">Glycoprotein</keyword>
<evidence type="ECO:0000256" key="5">
    <source>
        <dbReference type="ARBA" id="ARBA00022685"/>
    </source>
</evidence>
<reference evidence="14" key="1">
    <citation type="submission" date="2011-08" db="EMBL/GenBank/DDBJ databases">
        <title>The draft genome of Latimeria chalumnae.</title>
        <authorList>
            <person name="Di Palma F."/>
            <person name="Alfoldi J."/>
            <person name="Johnson J."/>
            <person name="Berlin A."/>
            <person name="Gnerre S."/>
            <person name="Jaffe D."/>
            <person name="MacCallum I."/>
            <person name="Young S."/>
            <person name="Walker B.J."/>
            <person name="Lander E."/>
            <person name="Lindblad-Toh K."/>
        </authorList>
    </citation>
    <scope>NUCLEOTIDE SEQUENCE [LARGE SCALE GENOMIC DNA]</scope>
    <source>
        <strain evidence="14">Wild caught</strain>
    </source>
</reference>
<keyword evidence="8" id="KW-1015">Disulfide bond</keyword>
<dbReference type="GO" id="GO:0090190">
    <property type="term" value="P:positive regulation of branching involved in ureteric bud morphogenesis"/>
    <property type="evidence" value="ECO:0007669"/>
    <property type="project" value="TreeGrafter"/>
</dbReference>
<dbReference type="GO" id="GO:0045595">
    <property type="term" value="P:regulation of cell differentiation"/>
    <property type="evidence" value="ECO:0007669"/>
    <property type="project" value="UniProtKB-ARBA"/>
</dbReference>
<dbReference type="GO" id="GO:0007422">
    <property type="term" value="P:peripheral nervous system development"/>
    <property type="evidence" value="ECO:0007669"/>
    <property type="project" value="TreeGrafter"/>
</dbReference>